<feature type="domain" description="Rhodanese" evidence="1">
    <location>
        <begin position="43"/>
        <end position="149"/>
    </location>
</feature>
<dbReference type="SMART" id="SM00450">
    <property type="entry name" value="RHOD"/>
    <property type="match status" value="1"/>
</dbReference>
<protein>
    <submittedName>
        <fullName evidence="2">Rhodanese-like domain-containing protein</fullName>
    </submittedName>
</protein>
<dbReference type="EMBL" id="JAAEDM010000033">
    <property type="protein sequence ID" value="MBR0672150.1"/>
    <property type="molecule type" value="Genomic_DNA"/>
</dbReference>
<reference evidence="2" key="1">
    <citation type="submission" date="2020-01" db="EMBL/GenBank/DDBJ databases">
        <authorList>
            <person name="Rat A."/>
        </authorList>
    </citation>
    <scope>NUCLEOTIDE SEQUENCE</scope>
    <source>
        <strain evidence="2">LMG 31231</strain>
    </source>
</reference>
<name>A0A9X9WYC1_9PROT</name>
<evidence type="ECO:0000313" key="3">
    <source>
        <dbReference type="Proteomes" id="UP001138751"/>
    </source>
</evidence>
<proteinExistence type="predicted"/>
<dbReference type="Pfam" id="PF00581">
    <property type="entry name" value="Rhodanese"/>
    <property type="match status" value="1"/>
</dbReference>
<dbReference type="PROSITE" id="PS50206">
    <property type="entry name" value="RHODANESE_3"/>
    <property type="match status" value="1"/>
</dbReference>
<dbReference type="InterPro" id="IPR001763">
    <property type="entry name" value="Rhodanese-like_dom"/>
</dbReference>
<accession>A0A9X9WYC1</accession>
<dbReference type="AlphaFoldDB" id="A0A9X9WYC1"/>
<organism evidence="2 3">
    <name type="scientific">Neoroseomonas soli</name>
    <dbReference type="NCBI Taxonomy" id="1081025"/>
    <lineage>
        <taxon>Bacteria</taxon>
        <taxon>Pseudomonadati</taxon>
        <taxon>Pseudomonadota</taxon>
        <taxon>Alphaproteobacteria</taxon>
        <taxon>Acetobacterales</taxon>
        <taxon>Acetobacteraceae</taxon>
        <taxon>Neoroseomonas</taxon>
    </lineage>
</organism>
<evidence type="ECO:0000313" key="2">
    <source>
        <dbReference type="EMBL" id="MBR0672150.1"/>
    </source>
</evidence>
<dbReference type="Proteomes" id="UP001138751">
    <property type="component" value="Unassembled WGS sequence"/>
</dbReference>
<sequence length="163" mass="17850">MPARRLPCLPRRTNLRLSRGKRRSAVTGVPDVSPKETWEALRNDPQAALVDVRTDAEWNFVGLPDLGSIAKQAVMIPWQIYPTMQLNGHFADHLHKAGLTPLHKIYFICRSGARSLAAGQAAQAAGFPHAFNVADGFEGPVDGAGHRGNVAGWKAEGLPWRQR</sequence>
<gene>
    <name evidence="2" type="ORF">GXW76_13290</name>
</gene>
<dbReference type="SUPFAM" id="SSF52821">
    <property type="entry name" value="Rhodanese/Cell cycle control phosphatase"/>
    <property type="match status" value="1"/>
</dbReference>
<comment type="caution">
    <text evidence="2">The sequence shown here is derived from an EMBL/GenBank/DDBJ whole genome shotgun (WGS) entry which is preliminary data.</text>
</comment>
<dbReference type="Gene3D" id="3.40.250.10">
    <property type="entry name" value="Rhodanese-like domain"/>
    <property type="match status" value="1"/>
</dbReference>
<keyword evidence="3" id="KW-1185">Reference proteome</keyword>
<evidence type="ECO:0000259" key="1">
    <source>
        <dbReference type="PROSITE" id="PS50206"/>
    </source>
</evidence>
<reference evidence="2" key="2">
    <citation type="journal article" date="2021" name="Syst. Appl. Microbiol.">
        <title>Roseomonas hellenica sp. nov., isolated from roots of wild-growing Alkanna tinctoria.</title>
        <authorList>
            <person name="Rat A."/>
            <person name="Naranjo H.D."/>
            <person name="Lebbe L."/>
            <person name="Cnockaert M."/>
            <person name="Krigas N."/>
            <person name="Grigoriadou K."/>
            <person name="Maloupa E."/>
            <person name="Willems A."/>
        </authorList>
    </citation>
    <scope>NUCLEOTIDE SEQUENCE</scope>
    <source>
        <strain evidence="2">LMG 31231</strain>
    </source>
</reference>
<dbReference type="InterPro" id="IPR036873">
    <property type="entry name" value="Rhodanese-like_dom_sf"/>
</dbReference>